<evidence type="ECO:0000313" key="2">
    <source>
        <dbReference type="EMBL" id="SIN83269.1"/>
    </source>
</evidence>
<proteinExistence type="predicted"/>
<organism evidence="2 3">
    <name type="scientific">Sulfurivirga caldicuralii</name>
    <dbReference type="NCBI Taxonomy" id="364032"/>
    <lineage>
        <taxon>Bacteria</taxon>
        <taxon>Pseudomonadati</taxon>
        <taxon>Pseudomonadota</taxon>
        <taxon>Gammaproteobacteria</taxon>
        <taxon>Thiotrichales</taxon>
        <taxon>Piscirickettsiaceae</taxon>
        <taxon>Sulfurivirga</taxon>
    </lineage>
</organism>
<feature type="domain" description="DUF302" evidence="1">
    <location>
        <begin position="38"/>
        <end position="92"/>
    </location>
</feature>
<dbReference type="Gene3D" id="3.30.310.70">
    <property type="entry name" value="TT1751-like domain"/>
    <property type="match status" value="1"/>
</dbReference>
<dbReference type="STRING" id="364032.SAMN05443662_0643"/>
<dbReference type="PANTHER" id="PTHR38342">
    <property type="entry name" value="SLR5037 PROTEIN"/>
    <property type="match status" value="1"/>
</dbReference>
<dbReference type="InterPro" id="IPR016796">
    <property type="entry name" value="UCP021774"/>
</dbReference>
<accession>A0A1N6EJP2</accession>
<gene>
    <name evidence="2" type="ORF">SAMN05443662_0643</name>
</gene>
<dbReference type="SUPFAM" id="SSF103247">
    <property type="entry name" value="TT1751-like"/>
    <property type="match status" value="1"/>
</dbReference>
<name>A0A1N6EJP2_9GAMM</name>
<dbReference type="InterPro" id="IPR005180">
    <property type="entry name" value="DUF302"/>
</dbReference>
<dbReference type="InterPro" id="IPR035923">
    <property type="entry name" value="TT1751-like_sf"/>
</dbReference>
<evidence type="ECO:0000313" key="3">
    <source>
        <dbReference type="Proteomes" id="UP000198461"/>
    </source>
</evidence>
<protein>
    <recommendedName>
        <fullName evidence="1">DUF302 domain-containing protein</fullName>
    </recommendedName>
</protein>
<dbReference type="AlphaFoldDB" id="A0A1N6EJP2"/>
<dbReference type="Pfam" id="PF03625">
    <property type="entry name" value="DUF302"/>
    <property type="match status" value="1"/>
</dbReference>
<dbReference type="Proteomes" id="UP000198461">
    <property type="component" value="Unassembled WGS sequence"/>
</dbReference>
<dbReference type="CDD" id="cd14797">
    <property type="entry name" value="DUF302"/>
    <property type="match status" value="1"/>
</dbReference>
<dbReference type="PANTHER" id="PTHR38342:SF1">
    <property type="entry name" value="SLR5037 PROTEIN"/>
    <property type="match status" value="1"/>
</dbReference>
<sequence length="130" mass="13972">MALNYAVNKDLALNDMEAAVERVQDVAQSMQLGVVFDIDVQKTIATKLGEDFRPYRILGLCNPGLAKAAIEADADFGALLPCAIALHQTENGIRASVYNLPAIVDQLDNAALAAWNETVKEKLAAFVNAL</sequence>
<reference evidence="2 3" key="1">
    <citation type="submission" date="2016-11" db="EMBL/GenBank/DDBJ databases">
        <authorList>
            <person name="Jaros S."/>
            <person name="Januszkiewicz K."/>
            <person name="Wedrychowicz H."/>
        </authorList>
    </citation>
    <scope>NUCLEOTIDE SEQUENCE [LARGE SCALE GENOMIC DNA]</scope>
    <source>
        <strain evidence="2 3">DSM 17737</strain>
    </source>
</reference>
<dbReference type="EMBL" id="FSRE01000002">
    <property type="protein sequence ID" value="SIN83269.1"/>
    <property type="molecule type" value="Genomic_DNA"/>
</dbReference>
<evidence type="ECO:0000259" key="1">
    <source>
        <dbReference type="Pfam" id="PF03625"/>
    </source>
</evidence>
<keyword evidence="3" id="KW-1185">Reference proteome</keyword>
<dbReference type="RefSeq" id="WP_074200960.1">
    <property type="nucleotide sequence ID" value="NZ_FSRE01000002.1"/>
</dbReference>
<dbReference type="PIRSF" id="PIRSF021774">
    <property type="entry name" value="UCP021774"/>
    <property type="match status" value="1"/>
</dbReference>
<dbReference type="OrthoDB" id="9791067at2"/>